<evidence type="ECO:0000313" key="4">
    <source>
        <dbReference type="EMBL" id="EXI85585.1"/>
    </source>
</evidence>
<keyword evidence="5" id="KW-1185">Reference proteome</keyword>
<comment type="caution">
    <text evidence="4">The sequence shown here is derived from an EMBL/GenBank/DDBJ whole genome shotgun (WGS) entry which is preliminary data.</text>
</comment>
<dbReference type="PATRIC" id="fig|1454004.3.peg.3514"/>
<dbReference type="SUPFAM" id="SSF46955">
    <property type="entry name" value="Putative DNA-binding domain"/>
    <property type="match status" value="1"/>
</dbReference>
<dbReference type="Gene3D" id="1.10.1660.20">
    <property type="match status" value="1"/>
</dbReference>
<keyword evidence="2" id="KW-0233">DNA recombination</keyword>
<dbReference type="GO" id="GO:0003677">
    <property type="term" value="F:DNA binding"/>
    <property type="evidence" value="ECO:0007669"/>
    <property type="project" value="UniProtKB-KW"/>
</dbReference>
<dbReference type="AlphaFoldDB" id="A0A011Q8W5"/>
<dbReference type="InterPro" id="IPR009061">
    <property type="entry name" value="DNA-bd_dom_put_sf"/>
</dbReference>
<dbReference type="GO" id="GO:0006310">
    <property type="term" value="P:DNA recombination"/>
    <property type="evidence" value="ECO:0007669"/>
    <property type="project" value="UniProtKB-KW"/>
</dbReference>
<evidence type="ECO:0000259" key="3">
    <source>
        <dbReference type="Pfam" id="PF07825"/>
    </source>
</evidence>
<dbReference type="Pfam" id="PF07825">
    <property type="entry name" value="Exc"/>
    <property type="match status" value="1"/>
</dbReference>
<evidence type="ECO:0000256" key="1">
    <source>
        <dbReference type="ARBA" id="ARBA00023125"/>
    </source>
</evidence>
<gene>
    <name evidence="4" type="ORF">AW11_03413</name>
</gene>
<accession>A0A011Q8W5</accession>
<dbReference type="STRING" id="1454004.AW11_03413"/>
<sequence>MNAKLIPARAWATARMDPPPSGQMLRRWCRAGKIPGAVRMGREWRVPADAEYCATAPAPSPKTKLMELIYGRRNQAA</sequence>
<dbReference type="EMBL" id="JEMY01000053">
    <property type="protein sequence ID" value="EXI85585.1"/>
    <property type="molecule type" value="Genomic_DNA"/>
</dbReference>
<name>A0A011Q8W5_ACCRE</name>
<evidence type="ECO:0000256" key="2">
    <source>
        <dbReference type="ARBA" id="ARBA00023172"/>
    </source>
</evidence>
<dbReference type="Proteomes" id="UP000022141">
    <property type="component" value="Unassembled WGS sequence"/>
</dbReference>
<proteinExistence type="predicted"/>
<dbReference type="InterPro" id="IPR038137">
    <property type="entry name" value="Excisionase-like_sf"/>
</dbReference>
<dbReference type="InterPro" id="IPR012884">
    <property type="entry name" value="Excisionase-like"/>
</dbReference>
<organism evidence="4 5">
    <name type="scientific">Accumulibacter regalis</name>
    <dbReference type="NCBI Taxonomy" id="522306"/>
    <lineage>
        <taxon>Bacteria</taxon>
        <taxon>Pseudomonadati</taxon>
        <taxon>Pseudomonadota</taxon>
        <taxon>Betaproteobacteria</taxon>
        <taxon>Candidatus Accumulibacter</taxon>
    </lineage>
</organism>
<protein>
    <submittedName>
        <fullName evidence="4">Excisionase-like protein</fullName>
    </submittedName>
</protein>
<keyword evidence="1" id="KW-0238">DNA-binding</keyword>
<reference evidence="4" key="1">
    <citation type="submission" date="2014-02" db="EMBL/GenBank/DDBJ databases">
        <title>Expanding our view of genomic diversity in Candidatus Accumulibacter clades.</title>
        <authorList>
            <person name="Skennerton C.T."/>
            <person name="Barr J.J."/>
            <person name="Slater F.R."/>
            <person name="Bond P.L."/>
            <person name="Tyson G.W."/>
        </authorList>
    </citation>
    <scope>NUCLEOTIDE SEQUENCE [LARGE SCALE GENOMIC DNA]</scope>
</reference>
<feature type="domain" description="Excisionase-like" evidence="3">
    <location>
        <begin position="10"/>
        <end position="59"/>
    </location>
</feature>
<evidence type="ECO:0000313" key="5">
    <source>
        <dbReference type="Proteomes" id="UP000022141"/>
    </source>
</evidence>